<reference evidence="3" key="1">
    <citation type="submission" date="2016-10" db="EMBL/GenBank/DDBJ databases">
        <authorList>
            <person name="Varghese N."/>
            <person name="Submissions S."/>
        </authorList>
    </citation>
    <scope>NUCLEOTIDE SEQUENCE [LARGE SCALE GENOMIC DNA]</scope>
    <source>
        <strain evidence="3">DSM 13327</strain>
    </source>
</reference>
<proteinExistence type="predicted"/>
<evidence type="ECO:0000313" key="2">
    <source>
        <dbReference type="EMBL" id="SFM34643.1"/>
    </source>
</evidence>
<dbReference type="Proteomes" id="UP000199520">
    <property type="component" value="Unassembled WGS sequence"/>
</dbReference>
<dbReference type="AlphaFoldDB" id="A0A1I4Q4T5"/>
<accession>A0A1I4Q4T5</accession>
<feature type="region of interest" description="Disordered" evidence="1">
    <location>
        <begin position="76"/>
        <end position="96"/>
    </location>
</feature>
<evidence type="ECO:0000256" key="1">
    <source>
        <dbReference type="SAM" id="MobiDB-lite"/>
    </source>
</evidence>
<sequence>MKKNIKPLTPRCGICKKIYSYRDDDGSGLCPRCRPTNSQPLLAVTHKAKSITETEADIKMDDFDKEEVQEATSIVQAEENQGASEVVEDKDSPAAPIAVENNDGELKIEDIIEPGRYGVSNSQMIPALKKAIVEESIPKIALLKSTYFYTFEKSVRYLKKTEREYIVNNLK</sequence>
<organism evidence="2 3">
    <name type="scientific">Pelosinus propionicus DSM 13327</name>
    <dbReference type="NCBI Taxonomy" id="1123291"/>
    <lineage>
        <taxon>Bacteria</taxon>
        <taxon>Bacillati</taxon>
        <taxon>Bacillota</taxon>
        <taxon>Negativicutes</taxon>
        <taxon>Selenomonadales</taxon>
        <taxon>Sporomusaceae</taxon>
        <taxon>Pelosinus</taxon>
    </lineage>
</organism>
<dbReference type="STRING" id="1123291.SAMN04490355_108211"/>
<name>A0A1I4Q4T5_9FIRM</name>
<dbReference type="EMBL" id="FOTS01000082">
    <property type="protein sequence ID" value="SFM34643.1"/>
    <property type="molecule type" value="Genomic_DNA"/>
</dbReference>
<evidence type="ECO:0000313" key="3">
    <source>
        <dbReference type="Proteomes" id="UP000199520"/>
    </source>
</evidence>
<keyword evidence="3" id="KW-1185">Reference proteome</keyword>
<gene>
    <name evidence="2" type="ORF">SAMN04490355_108211</name>
</gene>
<dbReference type="RefSeq" id="WP_090944283.1">
    <property type="nucleotide sequence ID" value="NZ_FOTS01000082.1"/>
</dbReference>
<protein>
    <submittedName>
        <fullName evidence="2">Uncharacterized protein</fullName>
    </submittedName>
</protein>
<dbReference type="OrthoDB" id="2625223at2"/>